<name>A0A108JLK2_9BURK</name>
<protein>
    <submittedName>
        <fullName evidence="2">Uncharacterized protein</fullName>
    </submittedName>
</protein>
<dbReference type="EMBL" id="LOXM01000025">
    <property type="protein sequence ID" value="KVG74856.1"/>
    <property type="molecule type" value="Genomic_DNA"/>
</dbReference>
<dbReference type="AlphaFoldDB" id="A0A108JLK2"/>
<keyword evidence="1" id="KW-0472">Membrane</keyword>
<accession>A0A108JLK2</accession>
<keyword evidence="1" id="KW-1133">Transmembrane helix</keyword>
<dbReference type="OrthoDB" id="9032602at2"/>
<gene>
    <name evidence="2" type="ORF">WJ33_15195</name>
</gene>
<feature type="transmembrane region" description="Helical" evidence="1">
    <location>
        <begin position="34"/>
        <end position="54"/>
    </location>
</feature>
<evidence type="ECO:0000256" key="1">
    <source>
        <dbReference type="SAM" id="Phobius"/>
    </source>
</evidence>
<reference evidence="2 3" key="1">
    <citation type="submission" date="2015-11" db="EMBL/GenBank/DDBJ databases">
        <title>Expanding the genomic diversity of Burkholderia species for the development of highly accurate diagnostics.</title>
        <authorList>
            <person name="Sahl J."/>
            <person name="Keim P."/>
            <person name="Wagner D."/>
        </authorList>
    </citation>
    <scope>NUCLEOTIDE SEQUENCE [LARGE SCALE GENOMIC DNA]</scope>
    <source>
        <strain evidence="2 3">MSMB2036</strain>
    </source>
</reference>
<proteinExistence type="predicted"/>
<organism evidence="2 3">
    <name type="scientific">Burkholderia ubonensis</name>
    <dbReference type="NCBI Taxonomy" id="101571"/>
    <lineage>
        <taxon>Bacteria</taxon>
        <taxon>Pseudomonadati</taxon>
        <taxon>Pseudomonadota</taxon>
        <taxon>Betaproteobacteria</taxon>
        <taxon>Burkholderiales</taxon>
        <taxon>Burkholderiaceae</taxon>
        <taxon>Burkholderia</taxon>
        <taxon>Burkholderia cepacia complex</taxon>
    </lineage>
</organism>
<dbReference type="Proteomes" id="UP000064029">
    <property type="component" value="Unassembled WGS sequence"/>
</dbReference>
<evidence type="ECO:0000313" key="2">
    <source>
        <dbReference type="EMBL" id="KVG74856.1"/>
    </source>
</evidence>
<keyword evidence="1" id="KW-0812">Transmembrane</keyword>
<evidence type="ECO:0000313" key="3">
    <source>
        <dbReference type="Proteomes" id="UP000064029"/>
    </source>
</evidence>
<sequence length="89" mass="9413">MGIFQEAADSAAASAAKVSAATGTALYSLTSFPLSSYAAIASIVLSVLYIWGALPRVARTAVALKRGLVDKDWTLWRKLGDQPTPKKDD</sequence>
<comment type="caution">
    <text evidence="2">The sequence shown here is derived from an EMBL/GenBank/DDBJ whole genome shotgun (WGS) entry which is preliminary data.</text>
</comment>
<dbReference type="RefSeq" id="WP_059749344.1">
    <property type="nucleotide sequence ID" value="NZ_CP013416.1"/>
</dbReference>